<evidence type="ECO:0008006" key="3">
    <source>
        <dbReference type="Google" id="ProtNLM"/>
    </source>
</evidence>
<protein>
    <recommendedName>
        <fullName evidence="3">DUF4218 domain-containing protein</fullName>
    </recommendedName>
</protein>
<reference evidence="1" key="1">
    <citation type="submission" date="2022-08" db="EMBL/GenBank/DDBJ databases">
        <authorList>
            <consortium name="DOE Joint Genome Institute"/>
            <person name="Min B."/>
            <person name="Riley R."/>
            <person name="Sierra-Patev S."/>
            <person name="Naranjo-Ortiz M."/>
            <person name="Looney B."/>
            <person name="Konkel Z."/>
            <person name="Slot J.C."/>
            <person name="Sakamoto Y."/>
            <person name="Steenwyk J.L."/>
            <person name="Rokas A."/>
            <person name="Carro J."/>
            <person name="Camarero S."/>
            <person name="Ferreira P."/>
            <person name="Molpeceres G."/>
            <person name="Ruiz-Duenas F.J."/>
            <person name="Serrano A."/>
            <person name="Henrissat B."/>
            <person name="Drula E."/>
            <person name="Hughes K.W."/>
            <person name="Mata J.L."/>
            <person name="Ishikawa N.K."/>
            <person name="Vargas-Isla R."/>
            <person name="Ushijima S."/>
            <person name="Smith C.A."/>
            <person name="Ahrendt S."/>
            <person name="Andreopoulos W."/>
            <person name="He G."/>
            <person name="Labutti K."/>
            <person name="Lipzen A."/>
            <person name="Ng V."/>
            <person name="Sandor L."/>
            <person name="Barry K."/>
            <person name="Martinez A.T."/>
            <person name="Xiao Y."/>
            <person name="Gibbons J.G."/>
            <person name="Terashima K."/>
            <person name="Hibbett D.S."/>
            <person name="Grigoriev I.V."/>
        </authorList>
    </citation>
    <scope>NUCLEOTIDE SEQUENCE</scope>
    <source>
        <strain evidence="1">TFB9207</strain>
    </source>
</reference>
<keyword evidence="2" id="KW-1185">Reference proteome</keyword>
<accession>A0AA38P0E9</accession>
<proteinExistence type="predicted"/>
<evidence type="ECO:0000313" key="1">
    <source>
        <dbReference type="EMBL" id="KAJ3833979.1"/>
    </source>
</evidence>
<name>A0AA38P0E9_9AGAR</name>
<dbReference type="EMBL" id="MU806601">
    <property type="protein sequence ID" value="KAJ3833979.1"/>
    <property type="molecule type" value="Genomic_DNA"/>
</dbReference>
<dbReference type="AlphaFoldDB" id="A0AA38P0E9"/>
<dbReference type="Proteomes" id="UP001163846">
    <property type="component" value="Unassembled WGS sequence"/>
</dbReference>
<comment type="caution">
    <text evidence="1">The sequence shown here is derived from an EMBL/GenBank/DDBJ whole genome shotgun (WGS) entry which is preliminary data.</text>
</comment>
<evidence type="ECO:0000313" key="2">
    <source>
        <dbReference type="Proteomes" id="UP001163846"/>
    </source>
</evidence>
<gene>
    <name evidence="1" type="ORF">F5878DRAFT_665173</name>
</gene>
<sequence>MPLKLKAIKSPEVSGQYHKASRSLNTQGPQIQYRIHDQGSSNHERCCSIASTFSSSTRMEGVVVINTSCVSGAIPRLENLKASIVNDQKAHDDVMKLLIDLSETAPNSVANRQVLLNRLLNRKWNALQYVCQNLAVFPDPSLPNDLWMKTQFKNIDVKRKDMAEMLLNWRINDICEADEYIWPHFTPLSVPSPGVPWAGPRPSIMPTDSGSRACRVLNPEERQHHLTELSKSMNQRSAYRVGDIHRFLSQPLDDNRLSQGHLRSSLDDASIDALMYVCVDLGRLPVGNFSKAHLIHELITWRLTMPRTPLQAIKIDSSSLLRRLQQAVKEVVTPAWISKPPPDVGTSAAGTLKADHWRRLIEIYLPLAMLSLWIEESPLAARNASLMLPALETSMHLTCAAILMVKLSLTIKRREQFKDHLIQHIEGIKQHFGGFIFPTHHLSLHMFDFMEEFSGVRHWWSMPFESLGGKLQRIRTNHKPGKQQSTIHHSYCKSSVYRQWLLRPDCPPLLQYCLKLLDNAYNYNSRADEDKTDQTANDDINNDDELLLLDNFLGDFMHSGSSSSPLRVPPEVIQLMGSTDIECLTRISAERGVFTIPGTIAPGNSYVCYRPKGGTTTGRWVAGQIQHIVRRGKGGPLFFIIKCSIEDVHLDDFSRFWNDGFEAKAVSARFSDRLEVIPLSDIIAHSARWAIFENVVIVLSLGLA</sequence>
<organism evidence="1 2">
    <name type="scientific">Lentinula raphanica</name>
    <dbReference type="NCBI Taxonomy" id="153919"/>
    <lineage>
        <taxon>Eukaryota</taxon>
        <taxon>Fungi</taxon>
        <taxon>Dikarya</taxon>
        <taxon>Basidiomycota</taxon>
        <taxon>Agaricomycotina</taxon>
        <taxon>Agaricomycetes</taxon>
        <taxon>Agaricomycetidae</taxon>
        <taxon>Agaricales</taxon>
        <taxon>Marasmiineae</taxon>
        <taxon>Omphalotaceae</taxon>
        <taxon>Lentinula</taxon>
    </lineage>
</organism>